<dbReference type="STRING" id="441119.SAMN04488047_10786"/>
<gene>
    <name evidence="2" type="ORF">SAMN04488047_10786</name>
</gene>
<reference evidence="2 3" key="1">
    <citation type="submission" date="2016-10" db="EMBL/GenBank/DDBJ databases">
        <authorList>
            <person name="de Groot N.N."/>
        </authorList>
    </citation>
    <scope>NUCLEOTIDE SEQUENCE [LARGE SCALE GENOMIC DNA]</scope>
    <source>
        <strain evidence="2 3">DSM 19547</strain>
    </source>
</reference>
<dbReference type="AlphaFoldDB" id="A0A1I5QSE1"/>
<dbReference type="Proteomes" id="UP000199356">
    <property type="component" value="Unassembled WGS sequence"/>
</dbReference>
<dbReference type="Pfam" id="PF01553">
    <property type="entry name" value="Acyltransferase"/>
    <property type="match status" value="1"/>
</dbReference>
<sequence length="265" mass="29262">MPQRSPHNDPVELRSPAMARFFTGVMERQMRGAFRAVRLARPGAAEVPADRPLIVYCNHPSWWDPAFCLLLARAAFPDRAPFAPMEAAALERYRFMRRLGVFGIAPGTRKGAAAFLATSLRVLESPDRMLWVTAQGQFRDVRDRPLELQGGVAHLMERVPDAVAVPLALEYPFWSEKRPEALAAFGNPLDGAEGLTARAWRGRLEERLRGTMDRLGALAAARDASAFDRLIAGRAGVGGVYGGWSRLRAALRGERYAPDHMAEGN</sequence>
<evidence type="ECO:0000313" key="2">
    <source>
        <dbReference type="EMBL" id="SFP49152.1"/>
    </source>
</evidence>
<evidence type="ECO:0000259" key="1">
    <source>
        <dbReference type="Pfam" id="PF01553"/>
    </source>
</evidence>
<organism evidence="2 3">
    <name type="scientific">Tranquillimonas alkanivorans</name>
    <dbReference type="NCBI Taxonomy" id="441119"/>
    <lineage>
        <taxon>Bacteria</taxon>
        <taxon>Pseudomonadati</taxon>
        <taxon>Pseudomonadota</taxon>
        <taxon>Alphaproteobacteria</taxon>
        <taxon>Rhodobacterales</taxon>
        <taxon>Roseobacteraceae</taxon>
        <taxon>Tranquillimonas</taxon>
    </lineage>
</organism>
<dbReference type="CDD" id="cd06551">
    <property type="entry name" value="LPLAT"/>
    <property type="match status" value="1"/>
</dbReference>
<dbReference type="InterPro" id="IPR002123">
    <property type="entry name" value="Plipid/glycerol_acylTrfase"/>
</dbReference>
<name>A0A1I5QSE1_9RHOB</name>
<protein>
    <submittedName>
        <fullName evidence="2">1-acyl-sn-glycerol-3-phosphate acyltransferase</fullName>
    </submittedName>
</protein>
<evidence type="ECO:0000313" key="3">
    <source>
        <dbReference type="Proteomes" id="UP000199356"/>
    </source>
</evidence>
<feature type="domain" description="Phospholipid/glycerol acyltransferase" evidence="1">
    <location>
        <begin position="45"/>
        <end position="169"/>
    </location>
</feature>
<proteinExistence type="predicted"/>
<keyword evidence="2" id="KW-0808">Transferase</keyword>
<dbReference type="RefSeq" id="WP_093421354.1">
    <property type="nucleotide sequence ID" value="NZ_FOXA01000007.1"/>
</dbReference>
<keyword evidence="2" id="KW-0012">Acyltransferase</keyword>
<dbReference type="GO" id="GO:0016746">
    <property type="term" value="F:acyltransferase activity"/>
    <property type="evidence" value="ECO:0007669"/>
    <property type="project" value="UniProtKB-KW"/>
</dbReference>
<accession>A0A1I5QSE1</accession>
<keyword evidence="3" id="KW-1185">Reference proteome</keyword>
<dbReference type="OrthoDB" id="152799at2"/>
<dbReference type="SUPFAM" id="SSF69593">
    <property type="entry name" value="Glycerol-3-phosphate (1)-acyltransferase"/>
    <property type="match status" value="1"/>
</dbReference>
<dbReference type="EMBL" id="FOXA01000007">
    <property type="protein sequence ID" value="SFP49152.1"/>
    <property type="molecule type" value="Genomic_DNA"/>
</dbReference>